<dbReference type="GO" id="GO:0016020">
    <property type="term" value="C:membrane"/>
    <property type="evidence" value="ECO:0007669"/>
    <property type="project" value="UniProtKB-SubCell"/>
</dbReference>
<dbReference type="InterPro" id="IPR011701">
    <property type="entry name" value="MFS"/>
</dbReference>
<dbReference type="EMBL" id="ML992509">
    <property type="protein sequence ID" value="KAF2222199.1"/>
    <property type="molecule type" value="Genomic_DNA"/>
</dbReference>
<evidence type="ECO:0000259" key="8">
    <source>
        <dbReference type="PROSITE" id="PS50850"/>
    </source>
</evidence>
<dbReference type="Gene3D" id="1.20.1250.20">
    <property type="entry name" value="MFS general substrate transporter like domains"/>
    <property type="match status" value="2"/>
</dbReference>
<evidence type="ECO:0000256" key="6">
    <source>
        <dbReference type="SAM" id="MobiDB-lite"/>
    </source>
</evidence>
<evidence type="ECO:0000256" key="4">
    <source>
        <dbReference type="ARBA" id="ARBA00022989"/>
    </source>
</evidence>
<evidence type="ECO:0000256" key="2">
    <source>
        <dbReference type="ARBA" id="ARBA00022448"/>
    </source>
</evidence>
<dbReference type="InterPro" id="IPR020846">
    <property type="entry name" value="MFS_dom"/>
</dbReference>
<keyword evidence="4 7" id="KW-1133">Transmembrane helix</keyword>
<feature type="transmembrane region" description="Helical" evidence="7">
    <location>
        <begin position="228"/>
        <end position="250"/>
    </location>
</feature>
<dbReference type="Pfam" id="PF07690">
    <property type="entry name" value="MFS_1"/>
    <property type="match status" value="1"/>
</dbReference>
<keyword evidence="10" id="KW-1185">Reference proteome</keyword>
<keyword evidence="2" id="KW-0813">Transport</keyword>
<comment type="subcellular location">
    <subcellularLocation>
        <location evidence="1">Membrane</location>
        <topology evidence="1">Multi-pass membrane protein</topology>
    </subcellularLocation>
</comment>
<feature type="transmembrane region" description="Helical" evidence="7">
    <location>
        <begin position="135"/>
        <end position="155"/>
    </location>
</feature>
<feature type="transmembrane region" description="Helical" evidence="7">
    <location>
        <begin position="195"/>
        <end position="216"/>
    </location>
</feature>
<feature type="transmembrane region" description="Helical" evidence="7">
    <location>
        <begin position="69"/>
        <end position="87"/>
    </location>
</feature>
<evidence type="ECO:0000256" key="1">
    <source>
        <dbReference type="ARBA" id="ARBA00004141"/>
    </source>
</evidence>
<gene>
    <name evidence="9" type="ORF">BDZ85DRAFT_138729</name>
</gene>
<dbReference type="SUPFAM" id="SSF103473">
    <property type="entry name" value="MFS general substrate transporter"/>
    <property type="match status" value="1"/>
</dbReference>
<feature type="transmembrane region" description="Helical" evidence="7">
    <location>
        <begin position="107"/>
        <end position="128"/>
    </location>
</feature>
<dbReference type="InterPro" id="IPR036259">
    <property type="entry name" value="MFS_trans_sf"/>
</dbReference>
<dbReference type="PANTHER" id="PTHR43791">
    <property type="entry name" value="PERMEASE-RELATED"/>
    <property type="match status" value="1"/>
</dbReference>
<keyword evidence="5 7" id="KW-0472">Membrane</keyword>
<feature type="transmembrane region" description="Helical" evidence="7">
    <location>
        <begin position="300"/>
        <end position="324"/>
    </location>
</feature>
<feature type="transmembrane region" description="Helical" evidence="7">
    <location>
        <begin position="423"/>
        <end position="443"/>
    </location>
</feature>
<dbReference type="AlphaFoldDB" id="A0A6A6G9C0"/>
<feature type="transmembrane region" description="Helical" evidence="7">
    <location>
        <begin position="161"/>
        <end position="183"/>
    </location>
</feature>
<dbReference type="FunFam" id="1.20.1250.20:FF:000068">
    <property type="entry name" value="MFS general substrate transporter"/>
    <property type="match status" value="1"/>
</dbReference>
<reference evidence="10" key="1">
    <citation type="journal article" date="2020" name="Stud. Mycol.">
        <title>101 Dothideomycetes genomes: A test case for predicting lifestyles and emergence of pathogens.</title>
        <authorList>
            <person name="Haridas S."/>
            <person name="Albert R."/>
            <person name="Binder M."/>
            <person name="Bloem J."/>
            <person name="LaButti K."/>
            <person name="Salamov A."/>
            <person name="Andreopoulos B."/>
            <person name="Baker S."/>
            <person name="Barry K."/>
            <person name="Bills G."/>
            <person name="Bluhm B."/>
            <person name="Cannon C."/>
            <person name="Castanera R."/>
            <person name="Culley D."/>
            <person name="Daum C."/>
            <person name="Ezra D."/>
            <person name="Gonzalez J."/>
            <person name="Henrissat B."/>
            <person name="Kuo A."/>
            <person name="Liang C."/>
            <person name="Lipzen A."/>
            <person name="Lutzoni F."/>
            <person name="Magnuson J."/>
            <person name="Mondo S."/>
            <person name="Nolan M."/>
            <person name="Ohm R."/>
            <person name="Pangilinan J."/>
            <person name="Park H.-J."/>
            <person name="Ramirez L."/>
            <person name="Alfaro M."/>
            <person name="Sun H."/>
            <person name="Tritt A."/>
            <person name="Yoshinaga Y."/>
            <person name="Zwiers L.-H."/>
            <person name="Turgeon B."/>
            <person name="Goodwin S."/>
            <person name="Spatafora J."/>
            <person name="Crous P."/>
            <person name="Grigoriev I."/>
        </authorList>
    </citation>
    <scope>NUCLEOTIDE SEQUENCE [LARGE SCALE GENOMIC DNA]</scope>
    <source>
        <strain evidence="10">CECT 20119</strain>
    </source>
</reference>
<feature type="region of interest" description="Disordered" evidence="6">
    <location>
        <begin position="1"/>
        <end position="54"/>
    </location>
</feature>
<feature type="transmembrane region" description="Helical" evidence="7">
    <location>
        <begin position="455"/>
        <end position="477"/>
    </location>
</feature>
<dbReference type="OrthoDB" id="2962993at2759"/>
<dbReference type="PROSITE" id="PS50850">
    <property type="entry name" value="MFS"/>
    <property type="match status" value="1"/>
</dbReference>
<feature type="domain" description="Major facilitator superfamily (MFS) profile" evidence="8">
    <location>
        <begin position="69"/>
        <end position="481"/>
    </location>
</feature>
<accession>A0A6A6G9C0</accession>
<proteinExistence type="predicted"/>
<dbReference type="GO" id="GO:0022857">
    <property type="term" value="F:transmembrane transporter activity"/>
    <property type="evidence" value="ECO:0007669"/>
    <property type="project" value="InterPro"/>
</dbReference>
<organism evidence="9 10">
    <name type="scientific">Elsinoe ampelina</name>
    <dbReference type="NCBI Taxonomy" id="302913"/>
    <lineage>
        <taxon>Eukaryota</taxon>
        <taxon>Fungi</taxon>
        <taxon>Dikarya</taxon>
        <taxon>Ascomycota</taxon>
        <taxon>Pezizomycotina</taxon>
        <taxon>Dothideomycetes</taxon>
        <taxon>Dothideomycetidae</taxon>
        <taxon>Myriangiales</taxon>
        <taxon>Elsinoaceae</taxon>
        <taxon>Elsinoe</taxon>
    </lineage>
</organism>
<evidence type="ECO:0000313" key="10">
    <source>
        <dbReference type="Proteomes" id="UP000799538"/>
    </source>
</evidence>
<dbReference type="PANTHER" id="PTHR43791:SF19">
    <property type="entry name" value="TRANSPORTER, PUTATIVE (AFU_ORTHOLOGUE AFUA_1G01812)-RELATED"/>
    <property type="match status" value="1"/>
</dbReference>
<feature type="transmembrane region" description="Helical" evidence="7">
    <location>
        <begin position="336"/>
        <end position="356"/>
    </location>
</feature>
<sequence length="515" mass="57031">MAVEAERPMQDSDSQRTPVNDEKDIEKDVAVDSTGDHEANLLDDPDAGKTEEERAKEDKRLIRMLDLKLIPWLSFLYLISFLDRTNIGNARIAGMFDDLNLTNGTYNAAVSIFFVSYALCEPITNALLKRFRPSVFITISMVLWGICTVCMGLVTNFSQLAAVRFLLGVTEAGLFPGVNYYLSSWYKRSEFGIRCAIFFSAAALAGSFGGLLAAGIAQMGGTGGIAGWAWIFILEGIATVLVGVACWWLVYDFPDEATFLSDDDRKRVIRRLKNDNQASADHEEFKMAYAYASLKDWKTYAFAVIYMGADGALYAFSLFLPSIIRELGYSATRANLLSVPPYACGAILTVTIGYYADKTQRRGWCNICVSLFGVLGFSLLTGTTIPGLKYAATFMGALGIYPCIANTIVWTANNTEGVYKRGVTLGLVIGWGNLNGVMSSNIYQTRDAPNYRPGHGVVVGYITLFLLGGSIFTHFMLERENRLRRAGKRDHWVEGKTEEELRIMGDNKPDFLYVT</sequence>
<feature type="transmembrane region" description="Helical" evidence="7">
    <location>
        <begin position="363"/>
        <end position="385"/>
    </location>
</feature>
<evidence type="ECO:0000313" key="9">
    <source>
        <dbReference type="EMBL" id="KAF2222199.1"/>
    </source>
</evidence>
<dbReference type="FunFam" id="1.20.1250.20:FF:000034">
    <property type="entry name" value="MFS general substrate transporter"/>
    <property type="match status" value="1"/>
</dbReference>
<name>A0A6A6G9C0_9PEZI</name>
<feature type="transmembrane region" description="Helical" evidence="7">
    <location>
        <begin position="391"/>
        <end position="411"/>
    </location>
</feature>
<dbReference type="Proteomes" id="UP000799538">
    <property type="component" value="Unassembled WGS sequence"/>
</dbReference>
<evidence type="ECO:0000256" key="3">
    <source>
        <dbReference type="ARBA" id="ARBA00022692"/>
    </source>
</evidence>
<keyword evidence="3 7" id="KW-0812">Transmembrane</keyword>
<protein>
    <submittedName>
        <fullName evidence="9">Major facilitator superfamily domain-containing protein</fullName>
    </submittedName>
</protein>
<evidence type="ECO:0000256" key="5">
    <source>
        <dbReference type="ARBA" id="ARBA00023136"/>
    </source>
</evidence>
<evidence type="ECO:0000256" key="7">
    <source>
        <dbReference type="SAM" id="Phobius"/>
    </source>
</evidence>